<dbReference type="AlphaFoldDB" id="G2E4L5"/>
<evidence type="ECO:0000313" key="2">
    <source>
        <dbReference type="Proteomes" id="UP000004200"/>
    </source>
</evidence>
<evidence type="ECO:0008006" key="3">
    <source>
        <dbReference type="Google" id="ProtNLM"/>
    </source>
</evidence>
<dbReference type="eggNOG" id="ENOG502ZHSV">
    <property type="taxonomic scope" value="Bacteria"/>
</dbReference>
<dbReference type="STRING" id="765913.ThidrDRAFT_3228"/>
<reference evidence="1 2" key="1">
    <citation type="submission" date="2011-06" db="EMBL/GenBank/DDBJ databases">
        <title>The draft genome of Thiorhodococcus drewsii AZ1.</title>
        <authorList>
            <consortium name="US DOE Joint Genome Institute (JGI-PGF)"/>
            <person name="Lucas S."/>
            <person name="Han J."/>
            <person name="Lapidus A."/>
            <person name="Cheng J.-F."/>
            <person name="Goodwin L."/>
            <person name="Pitluck S."/>
            <person name="Peters L."/>
            <person name="Land M.L."/>
            <person name="Hauser L."/>
            <person name="Vogl K."/>
            <person name="Liu Z."/>
            <person name="Imhoff J."/>
            <person name="Thiel V."/>
            <person name="Frigaard N.-U."/>
            <person name="Bryant D.A."/>
            <person name="Woyke T.J."/>
        </authorList>
    </citation>
    <scope>NUCLEOTIDE SEQUENCE [LARGE SCALE GENOMIC DNA]</scope>
    <source>
        <strain evidence="1 2">AZ1</strain>
    </source>
</reference>
<gene>
    <name evidence="1" type="ORF">ThidrDRAFT_3228</name>
</gene>
<accession>G2E4L5</accession>
<name>G2E4L5_9GAMM</name>
<organism evidence="1 2">
    <name type="scientific">Thiorhodococcus drewsii AZ1</name>
    <dbReference type="NCBI Taxonomy" id="765913"/>
    <lineage>
        <taxon>Bacteria</taxon>
        <taxon>Pseudomonadati</taxon>
        <taxon>Pseudomonadota</taxon>
        <taxon>Gammaproteobacteria</taxon>
        <taxon>Chromatiales</taxon>
        <taxon>Chromatiaceae</taxon>
        <taxon>Thiorhodococcus</taxon>
    </lineage>
</organism>
<protein>
    <recommendedName>
        <fullName evidence="3">DUF2281 domain-containing protein</fullName>
    </recommendedName>
</protein>
<dbReference type="Proteomes" id="UP000004200">
    <property type="component" value="Unassembled WGS sequence"/>
</dbReference>
<proteinExistence type="predicted"/>
<dbReference type="EMBL" id="AFWT01000025">
    <property type="protein sequence ID" value="EGV29636.1"/>
    <property type="molecule type" value="Genomic_DNA"/>
</dbReference>
<comment type="caution">
    <text evidence="1">The sequence shown here is derived from an EMBL/GenBank/DDBJ whole genome shotgun (WGS) entry which is preliminary data.</text>
</comment>
<sequence length="82" mass="9170">MNTAERIYEVVKNMPETQAAEVLEFIEFVQLNGVTPPERISAEQARTLRAELRALVASQSPANGERRRVCPSTARWGALLMV</sequence>
<evidence type="ECO:0000313" key="1">
    <source>
        <dbReference type="EMBL" id="EGV29636.1"/>
    </source>
</evidence>
<keyword evidence="2" id="KW-1185">Reference proteome</keyword>